<evidence type="ECO:0000313" key="5">
    <source>
        <dbReference type="Proteomes" id="UP000593576"/>
    </source>
</evidence>
<dbReference type="InterPro" id="IPR017896">
    <property type="entry name" value="4Fe4S_Fe-S-bd"/>
</dbReference>
<dbReference type="SUPFAM" id="SSF54862">
    <property type="entry name" value="4Fe-4S ferredoxins"/>
    <property type="match status" value="1"/>
</dbReference>
<feature type="domain" description="J" evidence="2">
    <location>
        <begin position="1"/>
        <end position="51"/>
    </location>
</feature>
<dbReference type="PROSITE" id="PS51379">
    <property type="entry name" value="4FE4S_FER_2"/>
    <property type="match status" value="1"/>
</dbReference>
<comment type="caution">
    <text evidence="4">The sequence shown here is derived from an EMBL/GenBank/DDBJ whole genome shotgun (WGS) entry which is preliminary data.</text>
</comment>
<dbReference type="OrthoDB" id="376357at2759"/>
<feature type="domain" description="4Fe-4S ferredoxin-type" evidence="3">
    <location>
        <begin position="75"/>
        <end position="103"/>
    </location>
</feature>
<reference evidence="4 5" key="1">
    <citation type="journal article" date="2019" name="Genome Biol. Evol.">
        <title>Insights into the evolution of the New World diploid cottons (Gossypium, subgenus Houzingenia) based on genome sequencing.</title>
        <authorList>
            <person name="Grover C.E."/>
            <person name="Arick M.A. 2nd"/>
            <person name="Thrash A."/>
            <person name="Conover J.L."/>
            <person name="Sanders W.S."/>
            <person name="Peterson D.G."/>
            <person name="Frelichowski J.E."/>
            <person name="Scheffler J.A."/>
            <person name="Scheffler B.E."/>
            <person name="Wendel J.F."/>
        </authorList>
    </citation>
    <scope>NUCLEOTIDE SEQUENCE [LARGE SCALE GENOMIC DNA]</scope>
    <source>
        <strain evidence="4">1</strain>
        <tissue evidence="4">Leaf</tissue>
    </source>
</reference>
<sequence>MQQIKEAYRKLQKKYHPDIAGQEGHEYTLMLNEAYKVLIKDDQRKEYDASIGSMKAKFGSNVSGFSSWKGPLRPQALFVDANNCIGCRECVHHASNTFEMDEALGCARVKVQYGDDDRKIDVKKHVNAVSVDSCPVNCIHWVDSEELAVLEFLIQPQLKEGYGVFGGGWERPSNVFMAAKALTKQLKQQAEAAQGQHKNGRVRSVEEEETPAQAEARGFEATKMRDRNLNDYIELHMV</sequence>
<dbReference type="PROSITE" id="PS50076">
    <property type="entry name" value="DNAJ_2"/>
    <property type="match status" value="1"/>
</dbReference>
<dbReference type="InterPro" id="IPR001623">
    <property type="entry name" value="DnaJ_domain"/>
</dbReference>
<evidence type="ECO:0000259" key="3">
    <source>
        <dbReference type="PROSITE" id="PS51379"/>
    </source>
</evidence>
<accession>A0A7J9LIH7</accession>
<protein>
    <recommendedName>
        <fullName evidence="6">J domain-containing protein</fullName>
    </recommendedName>
</protein>
<dbReference type="Pfam" id="PF13370">
    <property type="entry name" value="Fer4_13"/>
    <property type="match status" value="1"/>
</dbReference>
<dbReference type="Gene3D" id="3.30.70.20">
    <property type="match status" value="1"/>
</dbReference>
<evidence type="ECO:0000256" key="1">
    <source>
        <dbReference type="SAM" id="MobiDB-lite"/>
    </source>
</evidence>
<dbReference type="SUPFAM" id="SSF46565">
    <property type="entry name" value="Chaperone J-domain"/>
    <property type="match status" value="1"/>
</dbReference>
<proteinExistence type="predicted"/>
<dbReference type="Pfam" id="PF00226">
    <property type="entry name" value="DnaJ"/>
    <property type="match status" value="1"/>
</dbReference>
<dbReference type="CDD" id="cd06257">
    <property type="entry name" value="DnaJ"/>
    <property type="match status" value="1"/>
</dbReference>
<dbReference type="PANTHER" id="PTHR45295">
    <property type="entry name" value="CHAPERONE PROTEIN DNAJ C76, CHLOROPLASTIC"/>
    <property type="match status" value="1"/>
</dbReference>
<name>A0A7J9LIH7_GOSSC</name>
<dbReference type="InterPro" id="IPR036869">
    <property type="entry name" value="J_dom_sf"/>
</dbReference>
<dbReference type="EMBL" id="JABFAF010000006">
    <property type="protein sequence ID" value="MBA0858481.1"/>
    <property type="molecule type" value="Genomic_DNA"/>
</dbReference>
<evidence type="ECO:0000259" key="2">
    <source>
        <dbReference type="PROSITE" id="PS50076"/>
    </source>
</evidence>
<evidence type="ECO:0008006" key="6">
    <source>
        <dbReference type="Google" id="ProtNLM"/>
    </source>
</evidence>
<dbReference type="Gene3D" id="1.10.287.110">
    <property type="entry name" value="DnaJ domain"/>
    <property type="match status" value="1"/>
</dbReference>
<dbReference type="Proteomes" id="UP000593576">
    <property type="component" value="Unassembled WGS sequence"/>
</dbReference>
<dbReference type="AlphaFoldDB" id="A0A7J9LIH7"/>
<organism evidence="4 5">
    <name type="scientific">Gossypium schwendimanii</name>
    <name type="common">Cotton</name>
    <dbReference type="NCBI Taxonomy" id="34291"/>
    <lineage>
        <taxon>Eukaryota</taxon>
        <taxon>Viridiplantae</taxon>
        <taxon>Streptophyta</taxon>
        <taxon>Embryophyta</taxon>
        <taxon>Tracheophyta</taxon>
        <taxon>Spermatophyta</taxon>
        <taxon>Magnoliopsida</taxon>
        <taxon>eudicotyledons</taxon>
        <taxon>Gunneridae</taxon>
        <taxon>Pentapetalae</taxon>
        <taxon>rosids</taxon>
        <taxon>malvids</taxon>
        <taxon>Malvales</taxon>
        <taxon>Malvaceae</taxon>
        <taxon>Malvoideae</taxon>
        <taxon>Gossypium</taxon>
    </lineage>
</organism>
<dbReference type="PANTHER" id="PTHR45295:SF4">
    <property type="entry name" value="OS06G0474800 PROTEIN"/>
    <property type="match status" value="1"/>
</dbReference>
<evidence type="ECO:0000313" key="4">
    <source>
        <dbReference type="EMBL" id="MBA0858481.1"/>
    </source>
</evidence>
<keyword evidence="5" id="KW-1185">Reference proteome</keyword>
<gene>
    <name evidence="4" type="ORF">Goshw_026857</name>
</gene>
<feature type="region of interest" description="Disordered" evidence="1">
    <location>
        <begin position="191"/>
        <end position="215"/>
    </location>
</feature>